<comment type="caution">
    <text evidence="2">The sequence shown here is derived from an EMBL/GenBank/DDBJ whole genome shotgun (WGS) entry which is preliminary data.</text>
</comment>
<dbReference type="AlphaFoldDB" id="A0A9X2I1V2"/>
<dbReference type="Proteomes" id="UP001155280">
    <property type="component" value="Unassembled WGS sequence"/>
</dbReference>
<name>A0A9X2I1V2_9FLAO</name>
<dbReference type="GO" id="GO:0008757">
    <property type="term" value="F:S-adenosylmethionine-dependent methyltransferase activity"/>
    <property type="evidence" value="ECO:0007669"/>
    <property type="project" value="InterPro"/>
</dbReference>
<dbReference type="SUPFAM" id="SSF53335">
    <property type="entry name" value="S-adenosyl-L-methionine-dependent methyltransferases"/>
    <property type="match status" value="1"/>
</dbReference>
<dbReference type="GO" id="GO:0032259">
    <property type="term" value="P:methylation"/>
    <property type="evidence" value="ECO:0007669"/>
    <property type="project" value="UniProtKB-KW"/>
</dbReference>
<evidence type="ECO:0000313" key="2">
    <source>
        <dbReference type="EMBL" id="MCP9198325.1"/>
    </source>
</evidence>
<dbReference type="InterPro" id="IPR013216">
    <property type="entry name" value="Methyltransf_11"/>
</dbReference>
<keyword evidence="2" id="KW-0489">Methyltransferase</keyword>
<gene>
    <name evidence="2" type="ORF">MKO06_00285</name>
</gene>
<proteinExistence type="predicted"/>
<protein>
    <submittedName>
        <fullName evidence="2">Class I SAM-dependent methyltransferase</fullName>
    </submittedName>
</protein>
<dbReference type="CDD" id="cd02440">
    <property type="entry name" value="AdoMet_MTases"/>
    <property type="match status" value="1"/>
</dbReference>
<feature type="domain" description="Methyltransferase type 11" evidence="1">
    <location>
        <begin position="65"/>
        <end position="161"/>
    </location>
</feature>
<accession>A0A9X2I1V2</accession>
<keyword evidence="3" id="KW-1185">Reference proteome</keyword>
<keyword evidence="2" id="KW-0808">Transferase</keyword>
<dbReference type="RefSeq" id="WP_241550338.1">
    <property type="nucleotide sequence ID" value="NZ_JANCNS010000001.1"/>
</dbReference>
<dbReference type="InterPro" id="IPR029063">
    <property type="entry name" value="SAM-dependent_MTases_sf"/>
</dbReference>
<evidence type="ECO:0000313" key="3">
    <source>
        <dbReference type="Proteomes" id="UP001155280"/>
    </source>
</evidence>
<dbReference type="PANTHER" id="PTHR43861">
    <property type="entry name" value="TRANS-ACONITATE 2-METHYLTRANSFERASE-RELATED"/>
    <property type="match status" value="1"/>
</dbReference>
<reference evidence="2" key="1">
    <citation type="submission" date="2022-07" db="EMBL/GenBank/DDBJ databases">
        <title>Gramela sediminis sp. nov., isolated from deep-sea sediment of the Indian Ocean.</title>
        <authorList>
            <person name="Shi H."/>
        </authorList>
    </citation>
    <scope>NUCLEOTIDE SEQUENCE</scope>
    <source>
        <strain evidence="2">GC03-9</strain>
    </source>
</reference>
<sequence>MDGLNLSKNKDYYEKLYANYGIKNILYWVENHNEFLNSAITTETSWFALYQNGFKKQLEKGPKVLELGCGNCINAAIMARLGAEVYANDIADSSGIIIDKINRSCNFKYPIKFVQGNFLHNELPSSSFDLVVGKAFLHHLDISTERDFIQEAARLLKPKGEARFFEPAVNNKFVDLIRWYVPVPGRPSKFKKNAFRDWKNKDPHPDRDFSSGHFTEAGYQFFNEVEIIPVGSIERLSRFMSWGKSREKFRAWALKMEKSLPKFLSYNLARGQLVIYKNSKVI</sequence>
<dbReference type="Gene3D" id="3.40.50.150">
    <property type="entry name" value="Vaccinia Virus protein VP39"/>
    <property type="match status" value="1"/>
</dbReference>
<organism evidence="2 3">
    <name type="scientific">Christiangramia oceanisediminis</name>
    <dbReference type="NCBI Taxonomy" id="2920386"/>
    <lineage>
        <taxon>Bacteria</taxon>
        <taxon>Pseudomonadati</taxon>
        <taxon>Bacteroidota</taxon>
        <taxon>Flavobacteriia</taxon>
        <taxon>Flavobacteriales</taxon>
        <taxon>Flavobacteriaceae</taxon>
        <taxon>Christiangramia</taxon>
    </lineage>
</organism>
<evidence type="ECO:0000259" key="1">
    <source>
        <dbReference type="Pfam" id="PF08241"/>
    </source>
</evidence>
<dbReference type="Pfam" id="PF08241">
    <property type="entry name" value="Methyltransf_11"/>
    <property type="match status" value="1"/>
</dbReference>
<dbReference type="EMBL" id="JANCNS010000001">
    <property type="protein sequence ID" value="MCP9198325.1"/>
    <property type="molecule type" value="Genomic_DNA"/>
</dbReference>